<feature type="transmembrane region" description="Helical" evidence="1">
    <location>
        <begin position="37"/>
        <end position="62"/>
    </location>
</feature>
<keyword evidence="2" id="KW-1185">Reference proteome</keyword>
<evidence type="ECO:0000313" key="2">
    <source>
        <dbReference type="Proteomes" id="UP000887565"/>
    </source>
</evidence>
<accession>A0A915K8Z1</accession>
<dbReference type="WBParaSite" id="nRc.2.0.1.t34834-RA">
    <property type="protein sequence ID" value="nRc.2.0.1.t34834-RA"/>
    <property type="gene ID" value="nRc.2.0.1.g34834"/>
</dbReference>
<dbReference type="AlphaFoldDB" id="A0A915K8Z1"/>
<keyword evidence="1" id="KW-0812">Transmembrane</keyword>
<name>A0A915K8Z1_ROMCU</name>
<dbReference type="Proteomes" id="UP000887565">
    <property type="component" value="Unplaced"/>
</dbReference>
<organism evidence="2 3">
    <name type="scientific">Romanomermis culicivorax</name>
    <name type="common">Nematode worm</name>
    <dbReference type="NCBI Taxonomy" id="13658"/>
    <lineage>
        <taxon>Eukaryota</taxon>
        <taxon>Metazoa</taxon>
        <taxon>Ecdysozoa</taxon>
        <taxon>Nematoda</taxon>
        <taxon>Enoplea</taxon>
        <taxon>Dorylaimia</taxon>
        <taxon>Mermithida</taxon>
        <taxon>Mermithoidea</taxon>
        <taxon>Mermithidae</taxon>
        <taxon>Romanomermis</taxon>
    </lineage>
</organism>
<keyword evidence="1" id="KW-0472">Membrane</keyword>
<evidence type="ECO:0000313" key="3">
    <source>
        <dbReference type="WBParaSite" id="nRc.2.0.1.t34834-RA"/>
    </source>
</evidence>
<proteinExistence type="predicted"/>
<dbReference type="SUPFAM" id="SSF81321">
    <property type="entry name" value="Family A G protein-coupled receptor-like"/>
    <property type="match status" value="1"/>
</dbReference>
<reference evidence="3" key="1">
    <citation type="submission" date="2022-11" db="UniProtKB">
        <authorList>
            <consortium name="WormBaseParasite"/>
        </authorList>
    </citation>
    <scope>IDENTIFICATION</scope>
</reference>
<evidence type="ECO:0000256" key="1">
    <source>
        <dbReference type="SAM" id="Phobius"/>
    </source>
</evidence>
<dbReference type="Gene3D" id="1.20.1070.10">
    <property type="entry name" value="Rhodopsin 7-helix transmembrane proteins"/>
    <property type="match status" value="1"/>
</dbReference>
<feature type="transmembrane region" description="Helical" evidence="1">
    <location>
        <begin position="74"/>
        <end position="91"/>
    </location>
</feature>
<keyword evidence="1" id="KW-1133">Transmembrane helix</keyword>
<protein>
    <submittedName>
        <fullName evidence="3">G-protein coupled receptors family 1 profile domain-containing protein</fullName>
    </submittedName>
</protein>
<sequence length="115" mass="12481">MSYNNSTSLLAVVAKAILPDDFDANACIRKSDATKNLALAVAYLIMIVVGIVGNAIVVTVTMKVILSRKLLTNVYIYVACLSAVDLGAFSIKFKKAASWSYFGSQHLTLFQFLIL</sequence>